<gene>
    <name evidence="1" type="ORF">CVT24_013070</name>
</gene>
<dbReference type="InParanoid" id="A0A409YUS6"/>
<reference evidence="1 2" key="1">
    <citation type="journal article" date="2018" name="Evol. Lett.">
        <title>Horizontal gene cluster transfer increased hallucinogenic mushroom diversity.</title>
        <authorList>
            <person name="Reynolds H.T."/>
            <person name="Vijayakumar V."/>
            <person name="Gluck-Thaler E."/>
            <person name="Korotkin H.B."/>
            <person name="Matheny P.B."/>
            <person name="Slot J.C."/>
        </authorList>
    </citation>
    <scope>NUCLEOTIDE SEQUENCE [LARGE SCALE GENOMIC DNA]</scope>
    <source>
        <strain evidence="1 2">2629</strain>
    </source>
</reference>
<organism evidence="1 2">
    <name type="scientific">Panaeolus cyanescens</name>
    <dbReference type="NCBI Taxonomy" id="181874"/>
    <lineage>
        <taxon>Eukaryota</taxon>
        <taxon>Fungi</taxon>
        <taxon>Dikarya</taxon>
        <taxon>Basidiomycota</taxon>
        <taxon>Agaricomycotina</taxon>
        <taxon>Agaricomycetes</taxon>
        <taxon>Agaricomycetidae</taxon>
        <taxon>Agaricales</taxon>
        <taxon>Agaricineae</taxon>
        <taxon>Galeropsidaceae</taxon>
        <taxon>Panaeolus</taxon>
    </lineage>
</organism>
<keyword evidence="2" id="KW-1185">Reference proteome</keyword>
<comment type="caution">
    <text evidence="1">The sequence shown here is derived from an EMBL/GenBank/DDBJ whole genome shotgun (WGS) entry which is preliminary data.</text>
</comment>
<dbReference type="Proteomes" id="UP000284842">
    <property type="component" value="Unassembled WGS sequence"/>
</dbReference>
<dbReference type="EMBL" id="NHTK01000580">
    <property type="protein sequence ID" value="PPR06774.1"/>
    <property type="molecule type" value="Genomic_DNA"/>
</dbReference>
<evidence type="ECO:0000313" key="2">
    <source>
        <dbReference type="Proteomes" id="UP000284842"/>
    </source>
</evidence>
<proteinExistence type="predicted"/>
<evidence type="ECO:0000313" key="1">
    <source>
        <dbReference type="EMBL" id="PPR06774.1"/>
    </source>
</evidence>
<dbReference type="AlphaFoldDB" id="A0A409YUS6"/>
<accession>A0A409YUS6</accession>
<sequence length="175" mass="19817">MEPRAASTSTSNWTLTLPHPAHATYSSNHLWALPSEADSHIKQTPDIIPWTPSVDDATMGTQENESGPIFLHDPYRNYRPGDPPNPDNSEAELRGMDAYPTLRGERIEDLEWEAELRGMDAYPTLRGERIEDLEWSMDLFEWLGVTVGRNQDGSNEQCVDYVPTGDFRVIDGDFH</sequence>
<protein>
    <submittedName>
        <fullName evidence="1">Uncharacterized protein</fullName>
    </submittedName>
</protein>
<feature type="non-terminal residue" evidence="1">
    <location>
        <position position="175"/>
    </location>
</feature>
<name>A0A409YUS6_9AGAR</name>